<dbReference type="PIRSF" id="PIRSF006806">
    <property type="entry name" value="FTHF_cligase"/>
    <property type="match status" value="1"/>
</dbReference>
<evidence type="ECO:0000256" key="1">
    <source>
        <dbReference type="ARBA" id="ARBA00010638"/>
    </source>
</evidence>
<keyword evidence="3 4" id="KW-0067">ATP-binding</keyword>
<evidence type="ECO:0000256" key="2">
    <source>
        <dbReference type="ARBA" id="ARBA00022741"/>
    </source>
</evidence>
<dbReference type="Gene3D" id="3.40.50.10420">
    <property type="entry name" value="NagB/RpiA/CoA transferase-like"/>
    <property type="match status" value="1"/>
</dbReference>
<organism evidence="6 7">
    <name type="scientific">Litorimonas cladophorae</name>
    <dbReference type="NCBI Taxonomy" id="1220491"/>
    <lineage>
        <taxon>Bacteria</taxon>
        <taxon>Pseudomonadati</taxon>
        <taxon>Pseudomonadota</taxon>
        <taxon>Alphaproteobacteria</taxon>
        <taxon>Maricaulales</taxon>
        <taxon>Robiginitomaculaceae</taxon>
    </lineage>
</organism>
<dbReference type="InterPro" id="IPR037171">
    <property type="entry name" value="NagB/RpiA_transferase-like"/>
</dbReference>
<dbReference type="InterPro" id="IPR002698">
    <property type="entry name" value="FTHF_cligase"/>
</dbReference>
<comment type="cofactor">
    <cofactor evidence="5">
        <name>Mg(2+)</name>
        <dbReference type="ChEBI" id="CHEBI:18420"/>
    </cofactor>
</comment>
<dbReference type="InterPro" id="IPR024185">
    <property type="entry name" value="FTHF_cligase-like_sf"/>
</dbReference>
<feature type="binding site" evidence="4">
    <location>
        <position position="49"/>
    </location>
    <ligand>
        <name>substrate</name>
    </ligand>
</feature>
<feature type="binding site" evidence="4">
    <location>
        <begin position="123"/>
        <end position="131"/>
    </location>
    <ligand>
        <name>ATP</name>
        <dbReference type="ChEBI" id="CHEBI:30616"/>
    </ligand>
</feature>
<comment type="catalytic activity">
    <reaction evidence="5">
        <text>(6S)-5-formyl-5,6,7,8-tetrahydrofolate + ATP = (6R)-5,10-methenyltetrahydrofolate + ADP + phosphate</text>
        <dbReference type="Rhea" id="RHEA:10488"/>
        <dbReference type="ChEBI" id="CHEBI:30616"/>
        <dbReference type="ChEBI" id="CHEBI:43474"/>
        <dbReference type="ChEBI" id="CHEBI:57455"/>
        <dbReference type="ChEBI" id="CHEBI:57457"/>
        <dbReference type="ChEBI" id="CHEBI:456216"/>
        <dbReference type="EC" id="6.3.3.2"/>
    </reaction>
</comment>
<evidence type="ECO:0000256" key="3">
    <source>
        <dbReference type="ARBA" id="ARBA00022840"/>
    </source>
</evidence>
<dbReference type="Proteomes" id="UP000600865">
    <property type="component" value="Unassembled WGS sequence"/>
</dbReference>
<dbReference type="GO" id="GO:0009396">
    <property type="term" value="P:folic acid-containing compound biosynthetic process"/>
    <property type="evidence" value="ECO:0007669"/>
    <property type="project" value="TreeGrafter"/>
</dbReference>
<comment type="similarity">
    <text evidence="1 5">Belongs to the 5-formyltetrahydrofolate cyclo-ligase family.</text>
</comment>
<keyword evidence="7" id="KW-1185">Reference proteome</keyword>
<dbReference type="NCBIfam" id="TIGR02727">
    <property type="entry name" value="MTHFS_bact"/>
    <property type="match status" value="1"/>
</dbReference>
<sequence length="181" mass="19934">MTKAEARAKARLKRNALHVPDLGTRLIQTFPPQTLRGECVAGFAPINDEIDIWPLLHHLHGAGRQIVLPVITAPATPLRFRLWTPDCEMATDRYGVQFPAKGPFLTPQLILVPLLAFTADGRRLGYGGGYYDRTLAALRSQSDVFACGVAYAGQEVPELPTDAHDARLDAVLTETDFRIMT</sequence>
<dbReference type="RefSeq" id="WP_189585300.1">
    <property type="nucleotide sequence ID" value="NZ_BMYV01000002.1"/>
</dbReference>
<reference evidence="6 7" key="1">
    <citation type="journal article" date="2014" name="Int. J. Syst. Evol. Microbiol.">
        <title>Complete genome sequence of Corynebacterium casei LMG S-19264T (=DSM 44701T), isolated from a smear-ripened cheese.</title>
        <authorList>
            <consortium name="US DOE Joint Genome Institute (JGI-PGF)"/>
            <person name="Walter F."/>
            <person name="Albersmeier A."/>
            <person name="Kalinowski J."/>
            <person name="Ruckert C."/>
        </authorList>
    </citation>
    <scope>NUCLEOTIDE SEQUENCE [LARGE SCALE GENOMIC DNA]</scope>
    <source>
        <strain evidence="6 7">KCTC 23968</strain>
    </source>
</reference>
<proteinExistence type="inferred from homology"/>
<dbReference type="GO" id="GO:0030272">
    <property type="term" value="F:5-formyltetrahydrofolate cyclo-ligase activity"/>
    <property type="evidence" value="ECO:0007669"/>
    <property type="project" value="UniProtKB-EC"/>
</dbReference>
<evidence type="ECO:0000313" key="6">
    <source>
        <dbReference type="EMBL" id="GGX70419.1"/>
    </source>
</evidence>
<name>A0A918KNI2_9PROT</name>
<dbReference type="GO" id="GO:0046872">
    <property type="term" value="F:metal ion binding"/>
    <property type="evidence" value="ECO:0007669"/>
    <property type="project" value="UniProtKB-KW"/>
</dbReference>
<accession>A0A918KNI2</accession>
<dbReference type="GO" id="GO:0005524">
    <property type="term" value="F:ATP binding"/>
    <property type="evidence" value="ECO:0007669"/>
    <property type="project" value="UniProtKB-KW"/>
</dbReference>
<gene>
    <name evidence="6" type="ORF">GCM10011309_20630</name>
</gene>
<dbReference type="GO" id="GO:0035999">
    <property type="term" value="P:tetrahydrofolate interconversion"/>
    <property type="evidence" value="ECO:0007669"/>
    <property type="project" value="TreeGrafter"/>
</dbReference>
<dbReference type="EMBL" id="BMYV01000002">
    <property type="protein sequence ID" value="GGX70419.1"/>
    <property type="molecule type" value="Genomic_DNA"/>
</dbReference>
<dbReference type="EC" id="6.3.3.2" evidence="5"/>
<dbReference type="Pfam" id="PF01812">
    <property type="entry name" value="5-FTHF_cyc-lig"/>
    <property type="match status" value="1"/>
</dbReference>
<dbReference type="PANTHER" id="PTHR23407:SF1">
    <property type="entry name" value="5-FORMYLTETRAHYDROFOLATE CYCLO-LIGASE"/>
    <property type="match status" value="1"/>
</dbReference>
<protein>
    <recommendedName>
        <fullName evidence="5">5-formyltetrahydrofolate cyclo-ligase</fullName>
        <ecNumber evidence="5">6.3.3.2</ecNumber>
    </recommendedName>
</protein>
<evidence type="ECO:0000256" key="4">
    <source>
        <dbReference type="PIRSR" id="PIRSR006806-1"/>
    </source>
</evidence>
<evidence type="ECO:0000256" key="5">
    <source>
        <dbReference type="RuleBase" id="RU361279"/>
    </source>
</evidence>
<comment type="caution">
    <text evidence="6">The sequence shown here is derived from an EMBL/GenBank/DDBJ whole genome shotgun (WGS) entry which is preliminary data.</text>
</comment>
<keyword evidence="2 4" id="KW-0547">Nucleotide-binding</keyword>
<dbReference type="PANTHER" id="PTHR23407">
    <property type="entry name" value="ATPASE INHIBITOR/5-FORMYLTETRAHYDROFOLATE CYCLO-LIGASE"/>
    <property type="match status" value="1"/>
</dbReference>
<dbReference type="SUPFAM" id="SSF100950">
    <property type="entry name" value="NagB/RpiA/CoA transferase-like"/>
    <property type="match status" value="1"/>
</dbReference>
<keyword evidence="5" id="KW-0479">Metal-binding</keyword>
<keyword evidence="5" id="KW-0460">Magnesium</keyword>
<dbReference type="AlphaFoldDB" id="A0A918KNI2"/>
<evidence type="ECO:0000313" key="7">
    <source>
        <dbReference type="Proteomes" id="UP000600865"/>
    </source>
</evidence>